<name>A0A9Q0GCS3_9ROSI</name>
<reference evidence="6" key="1">
    <citation type="submission" date="2022-02" db="EMBL/GenBank/DDBJ databases">
        <authorList>
            <person name="Henning P.M."/>
            <person name="McCubbin A.G."/>
            <person name="Shore J.S."/>
        </authorList>
    </citation>
    <scope>NUCLEOTIDE SEQUENCE</scope>
    <source>
        <strain evidence="6">F60SS</strain>
        <tissue evidence="6">Leaves</tissue>
    </source>
</reference>
<dbReference type="GO" id="GO:0008171">
    <property type="term" value="F:O-methyltransferase activity"/>
    <property type="evidence" value="ECO:0007669"/>
    <property type="project" value="InterPro"/>
</dbReference>
<comment type="similarity">
    <text evidence="5">Belongs to the class I-like SAM-binding methyltransferase superfamily. Cation-dependent O-methyltransferase family.</text>
</comment>
<dbReference type="SUPFAM" id="SSF53335">
    <property type="entry name" value="S-adenosyl-L-methionine-dependent methyltransferases"/>
    <property type="match status" value="1"/>
</dbReference>
<dbReference type="EMBL" id="JAKUCV010001458">
    <property type="protein sequence ID" value="KAJ4846279.1"/>
    <property type="molecule type" value="Genomic_DNA"/>
</dbReference>
<dbReference type="InterPro" id="IPR029063">
    <property type="entry name" value="SAM-dependent_MTases_sf"/>
</dbReference>
<protein>
    <recommendedName>
        <fullName evidence="8">Caffeoyl-CoA O-methyltransferase</fullName>
    </recommendedName>
</protein>
<dbReference type="Pfam" id="PF01596">
    <property type="entry name" value="Methyltransf_3"/>
    <property type="match status" value="1"/>
</dbReference>
<evidence type="ECO:0000256" key="5">
    <source>
        <dbReference type="ARBA" id="ARBA00023453"/>
    </source>
</evidence>
<evidence type="ECO:0000256" key="2">
    <source>
        <dbReference type="ARBA" id="ARBA00022603"/>
    </source>
</evidence>
<evidence type="ECO:0000256" key="4">
    <source>
        <dbReference type="ARBA" id="ARBA00022691"/>
    </source>
</evidence>
<keyword evidence="7" id="KW-1185">Reference proteome</keyword>
<evidence type="ECO:0000256" key="3">
    <source>
        <dbReference type="ARBA" id="ARBA00022679"/>
    </source>
</evidence>
<proteinExistence type="inferred from homology"/>
<evidence type="ECO:0000313" key="6">
    <source>
        <dbReference type="EMBL" id="KAJ4846279.1"/>
    </source>
</evidence>
<organism evidence="6 7">
    <name type="scientific">Turnera subulata</name>
    <dbReference type="NCBI Taxonomy" id="218843"/>
    <lineage>
        <taxon>Eukaryota</taxon>
        <taxon>Viridiplantae</taxon>
        <taxon>Streptophyta</taxon>
        <taxon>Embryophyta</taxon>
        <taxon>Tracheophyta</taxon>
        <taxon>Spermatophyta</taxon>
        <taxon>Magnoliopsida</taxon>
        <taxon>eudicotyledons</taxon>
        <taxon>Gunneridae</taxon>
        <taxon>Pentapetalae</taxon>
        <taxon>rosids</taxon>
        <taxon>fabids</taxon>
        <taxon>Malpighiales</taxon>
        <taxon>Passifloraceae</taxon>
        <taxon>Turnera</taxon>
    </lineage>
</organism>
<dbReference type="PANTHER" id="PTHR10509">
    <property type="entry name" value="O-METHYLTRANSFERASE-RELATED"/>
    <property type="match status" value="1"/>
</dbReference>
<dbReference type="PROSITE" id="PS51682">
    <property type="entry name" value="SAM_OMT_I"/>
    <property type="match status" value="1"/>
</dbReference>
<comment type="caution">
    <text evidence="6">The sequence shown here is derived from an EMBL/GenBank/DDBJ whole genome shotgun (WGS) entry which is preliminary data.</text>
</comment>
<gene>
    <name evidence="6" type="ORF">Tsubulata_008798</name>
</gene>
<dbReference type="PANTHER" id="PTHR10509:SF82">
    <property type="entry name" value="CAFFEOYL-COA O-METHYLTRANSFERASE-LIKE"/>
    <property type="match status" value="1"/>
</dbReference>
<dbReference type="InterPro" id="IPR002935">
    <property type="entry name" value="SAM_O-MeTrfase"/>
</dbReference>
<dbReference type="CDD" id="cd02440">
    <property type="entry name" value="AdoMet_MTases"/>
    <property type="match status" value="1"/>
</dbReference>
<dbReference type="InterPro" id="IPR050362">
    <property type="entry name" value="Cation-dep_OMT"/>
</dbReference>
<dbReference type="Proteomes" id="UP001141552">
    <property type="component" value="Unassembled WGS sequence"/>
</dbReference>
<accession>A0A9Q0GCS3</accession>
<evidence type="ECO:0000256" key="1">
    <source>
        <dbReference type="ARBA" id="ARBA00002334"/>
    </source>
</evidence>
<sequence length="248" mass="27563">MNEGSSVWDKNKRKEGSRVAKTKGLLKSPELYQYVLETSVYPREPELLKEIRDVTAADPRATIVTAPDAGQLITMLLNLVNAKKTIEVGVFTGYSLLLTALSIPEDGKITAIDVDREAYEIGLPIIRKAGVEHKIDFVESEALPVLDELLKNPGSEGSYDFAYVDADKGNNLNYHERLMKLVKVGGIVVYDNTLWEGTVAMPEESVPEVWRLCRQLTIELNNFLAADSRIQISHAPLGDGMTICRRIC</sequence>
<reference evidence="6" key="2">
    <citation type="journal article" date="2023" name="Plants (Basel)">
        <title>Annotation of the Turnera subulata (Passifloraceae) Draft Genome Reveals the S-Locus Evolved after the Divergence of Turneroideae from Passifloroideae in a Stepwise Manner.</title>
        <authorList>
            <person name="Henning P.M."/>
            <person name="Roalson E.H."/>
            <person name="Mir W."/>
            <person name="McCubbin A.G."/>
            <person name="Shore J.S."/>
        </authorList>
    </citation>
    <scope>NUCLEOTIDE SEQUENCE</scope>
    <source>
        <strain evidence="6">F60SS</strain>
    </source>
</reference>
<keyword evidence="2" id="KW-0489">Methyltransferase</keyword>
<dbReference type="GO" id="GO:0008757">
    <property type="term" value="F:S-adenosylmethionine-dependent methyltransferase activity"/>
    <property type="evidence" value="ECO:0007669"/>
    <property type="project" value="TreeGrafter"/>
</dbReference>
<comment type="function">
    <text evidence="1">Methylates caffeoyl-CoA to feruloyl-CoA and 5-hydroxyferuloyl-CoA to sinapoyl-CoA. Plays a role in the synthesis of feruloylated polysaccharides. Involved in the reinforcement of the plant cell wall. Also involved in the responding to wounding or pathogen challenge by the increased formation of cell wall-bound ferulic acid polymers.</text>
</comment>
<dbReference type="Gene3D" id="3.40.50.150">
    <property type="entry name" value="Vaccinia Virus protein VP39"/>
    <property type="match status" value="1"/>
</dbReference>
<dbReference type="GO" id="GO:0032259">
    <property type="term" value="P:methylation"/>
    <property type="evidence" value="ECO:0007669"/>
    <property type="project" value="UniProtKB-KW"/>
</dbReference>
<keyword evidence="3" id="KW-0808">Transferase</keyword>
<dbReference type="AlphaFoldDB" id="A0A9Q0GCS3"/>
<dbReference type="OrthoDB" id="10251242at2759"/>
<evidence type="ECO:0000313" key="7">
    <source>
        <dbReference type="Proteomes" id="UP001141552"/>
    </source>
</evidence>
<keyword evidence="4" id="KW-0949">S-adenosyl-L-methionine</keyword>
<evidence type="ECO:0008006" key="8">
    <source>
        <dbReference type="Google" id="ProtNLM"/>
    </source>
</evidence>